<dbReference type="Proteomes" id="UP001342314">
    <property type="component" value="Unassembled WGS sequence"/>
</dbReference>
<reference evidence="1 2" key="1">
    <citation type="submission" date="2021-12" db="EMBL/GenBank/DDBJ databases">
        <title>High titer production of polyol ester of fatty acids by Rhodotorula paludigena BS15 towards product separation-free biomass refinery.</title>
        <authorList>
            <person name="Mano J."/>
            <person name="Ono H."/>
            <person name="Tanaka T."/>
            <person name="Naito K."/>
            <person name="Sushida H."/>
            <person name="Ike M."/>
            <person name="Tokuyasu K."/>
            <person name="Kitaoka M."/>
        </authorList>
    </citation>
    <scope>NUCLEOTIDE SEQUENCE [LARGE SCALE GENOMIC DNA]</scope>
    <source>
        <strain evidence="1 2">BS15</strain>
    </source>
</reference>
<evidence type="ECO:0008006" key="3">
    <source>
        <dbReference type="Google" id="ProtNLM"/>
    </source>
</evidence>
<protein>
    <recommendedName>
        <fullName evidence="3">F-box domain-containing protein</fullName>
    </recommendedName>
</protein>
<evidence type="ECO:0000313" key="1">
    <source>
        <dbReference type="EMBL" id="GJN93625.1"/>
    </source>
</evidence>
<keyword evidence="2" id="KW-1185">Reference proteome</keyword>
<dbReference type="EMBL" id="BQKY01000014">
    <property type="protein sequence ID" value="GJN93625.1"/>
    <property type="molecule type" value="Genomic_DNA"/>
</dbReference>
<name>A0AAV5GUN9_9BASI</name>
<sequence length="396" mass="44781">MTKENLVSSLSSIDSSASVTILSLPNELLDEIFRHAHRGRATPAPICRALYPFQQKHLYREICVDSFDRLAEVWDALKANKRLASLVERLTISMADYAAAGVATRSVARDMFIWAILNLQHLRRLRLEHVDSEVIEICHQIVRHLPSHGPSRRLLLEAVVSPDDLALSLTSATDEFWPDAWPFALQIRDSGRFRSLKRLELGGAACAHAGSALFMFLNSLPALEHLVFLAGSTVTDYLLPGILDLAARHHTLRRLTLDHGRPERYGAAWADVGFVWREDARFEPFHLLPGWLGPVWPKDCSSHGQRAALERAPPGLRIDGEVPARLDAPPRDASWHEAFFEETKWGTFLFCRHEDDFTELRKYLGEQQASDFVREVDIETWRKEFGERAAEGPSPS</sequence>
<dbReference type="AlphaFoldDB" id="A0AAV5GUN9"/>
<proteinExistence type="predicted"/>
<organism evidence="1 2">
    <name type="scientific">Rhodotorula paludigena</name>
    <dbReference type="NCBI Taxonomy" id="86838"/>
    <lineage>
        <taxon>Eukaryota</taxon>
        <taxon>Fungi</taxon>
        <taxon>Dikarya</taxon>
        <taxon>Basidiomycota</taxon>
        <taxon>Pucciniomycotina</taxon>
        <taxon>Microbotryomycetes</taxon>
        <taxon>Sporidiobolales</taxon>
        <taxon>Sporidiobolaceae</taxon>
        <taxon>Rhodotorula</taxon>
    </lineage>
</organism>
<accession>A0AAV5GUN9</accession>
<gene>
    <name evidence="1" type="ORF">Rhopal_006682-T1</name>
</gene>
<evidence type="ECO:0000313" key="2">
    <source>
        <dbReference type="Proteomes" id="UP001342314"/>
    </source>
</evidence>
<comment type="caution">
    <text evidence="1">The sequence shown here is derived from an EMBL/GenBank/DDBJ whole genome shotgun (WGS) entry which is preliminary data.</text>
</comment>